<dbReference type="WBParaSite" id="TASK_0000411101-mRNA-1">
    <property type="protein sequence ID" value="TASK_0000411101-mRNA-1"/>
    <property type="gene ID" value="TASK_0000411101"/>
</dbReference>
<evidence type="ECO:0000313" key="8">
    <source>
        <dbReference type="EMBL" id="VDK32886.1"/>
    </source>
</evidence>
<keyword evidence="4 7" id="KW-1133">Transmembrane helix</keyword>
<dbReference type="Pfam" id="PF14778">
    <property type="entry name" value="ODR4-like"/>
    <property type="match status" value="1"/>
</dbReference>
<dbReference type="InterPro" id="IPR029454">
    <property type="entry name" value="ODR-4-like"/>
</dbReference>
<dbReference type="EMBL" id="UYRS01018329">
    <property type="protein sequence ID" value="VDK32886.1"/>
    <property type="molecule type" value="Genomic_DNA"/>
</dbReference>
<keyword evidence="5 7" id="KW-0472">Membrane</keyword>
<dbReference type="GO" id="GO:0016020">
    <property type="term" value="C:membrane"/>
    <property type="evidence" value="ECO:0007669"/>
    <property type="project" value="UniProtKB-SubCell"/>
</dbReference>
<keyword evidence="9" id="KW-1185">Reference proteome</keyword>
<dbReference type="STRING" id="60517.A0A0R3W2N8"/>
<dbReference type="OrthoDB" id="21458at2759"/>
<evidence type="ECO:0000313" key="9">
    <source>
        <dbReference type="Proteomes" id="UP000282613"/>
    </source>
</evidence>
<evidence type="ECO:0000256" key="6">
    <source>
        <dbReference type="SAM" id="MobiDB-lite"/>
    </source>
</evidence>
<feature type="transmembrane region" description="Helical" evidence="7">
    <location>
        <begin position="522"/>
        <end position="544"/>
    </location>
</feature>
<feature type="compositionally biased region" description="Polar residues" evidence="6">
    <location>
        <begin position="428"/>
        <end position="441"/>
    </location>
</feature>
<reference evidence="8 9" key="2">
    <citation type="submission" date="2018-11" db="EMBL/GenBank/DDBJ databases">
        <authorList>
            <consortium name="Pathogen Informatics"/>
        </authorList>
    </citation>
    <scope>NUCLEOTIDE SEQUENCE [LARGE SCALE GENOMIC DNA]</scope>
</reference>
<evidence type="ECO:0000313" key="10">
    <source>
        <dbReference type="WBParaSite" id="TASK_0000411101-mRNA-1"/>
    </source>
</evidence>
<accession>A0A0R3W2N8</accession>
<name>A0A0R3W2N8_TAEAS</name>
<feature type="region of interest" description="Disordered" evidence="6">
    <location>
        <begin position="423"/>
        <end position="447"/>
    </location>
</feature>
<dbReference type="GO" id="GO:0012505">
    <property type="term" value="C:endomembrane system"/>
    <property type="evidence" value="ECO:0007669"/>
    <property type="project" value="TreeGrafter"/>
</dbReference>
<organism evidence="10">
    <name type="scientific">Taenia asiatica</name>
    <name type="common">Asian tapeworm</name>
    <dbReference type="NCBI Taxonomy" id="60517"/>
    <lineage>
        <taxon>Eukaryota</taxon>
        <taxon>Metazoa</taxon>
        <taxon>Spiralia</taxon>
        <taxon>Lophotrochozoa</taxon>
        <taxon>Platyhelminthes</taxon>
        <taxon>Cestoda</taxon>
        <taxon>Eucestoda</taxon>
        <taxon>Cyclophyllidea</taxon>
        <taxon>Taeniidae</taxon>
        <taxon>Taenia</taxon>
    </lineage>
</organism>
<dbReference type="GO" id="GO:0008104">
    <property type="term" value="P:intracellular protein localization"/>
    <property type="evidence" value="ECO:0007669"/>
    <property type="project" value="TreeGrafter"/>
</dbReference>
<dbReference type="AlphaFoldDB" id="A0A0R3W2N8"/>
<proteinExistence type="inferred from homology"/>
<dbReference type="PANTHER" id="PTHR33966">
    <property type="entry name" value="PROTEIN ODR-4 HOMOLOG"/>
    <property type="match status" value="1"/>
</dbReference>
<evidence type="ECO:0000256" key="3">
    <source>
        <dbReference type="ARBA" id="ARBA00022692"/>
    </source>
</evidence>
<dbReference type="PANTHER" id="PTHR33966:SF1">
    <property type="entry name" value="PROTEIN ODR-4 HOMOLOG"/>
    <property type="match status" value="1"/>
</dbReference>
<keyword evidence="3 7" id="KW-0812">Transmembrane</keyword>
<comment type="similarity">
    <text evidence="2">Belongs to the ODR-4 family.</text>
</comment>
<sequence>MIKTLSIEQKFYDRCLSQRSTNYGLIVSGSVKEDECVFLLLESTEKDLTTIDGIDTSELKLECQKICRMLPAGPRVSGVYYCGPLIFNKSSARIKEILQVIHLAVKHPLTDKFVSLTDRDKIFLQVDPHTKSFIAKAIGFDHPKDFFRPVDVKVRQVIDRWRAIKTHINLTLEAYLPAERQKEKILQELEGAATPLLEAVTSKTRLLIDGDLRDESDLLFHKKSIAKAARHSKRHRGTKAEFQSFSEEAAQSLSNTWDSSNFALFGPDFLSWKRTNSCSSIDSGHCSDAFAMPIDSPPRPDGDKNLTIHGRIPGLAFLPVDGTTVADALKAFQRDLTHSILVRLELLTEELQISSGEVECGRILLPSRVLVRIPACPACPLSDYKFVSETPDDVVRRVALFCRPLGSATPSAFLRAGSSIGSGDHLSTADSGECSSDSEFNATEADVEDDGVETEEVVVVALDNADQVNRADGEPIFDVACLDTELERTFESGSADDELADRDIITDIEVMAHSVSQSKGKILFVGSAIAVVIFSLVASIYLGLLPI</sequence>
<evidence type="ECO:0000256" key="4">
    <source>
        <dbReference type="ARBA" id="ARBA00022989"/>
    </source>
</evidence>
<protein>
    <submittedName>
        <fullName evidence="10">Protein odr-4 homolog</fullName>
    </submittedName>
</protein>
<evidence type="ECO:0000256" key="7">
    <source>
        <dbReference type="SAM" id="Phobius"/>
    </source>
</evidence>
<reference evidence="10" key="1">
    <citation type="submission" date="2017-02" db="UniProtKB">
        <authorList>
            <consortium name="WormBaseParasite"/>
        </authorList>
    </citation>
    <scope>IDENTIFICATION</scope>
</reference>
<dbReference type="Proteomes" id="UP000282613">
    <property type="component" value="Unassembled WGS sequence"/>
</dbReference>
<evidence type="ECO:0000256" key="5">
    <source>
        <dbReference type="ARBA" id="ARBA00023136"/>
    </source>
</evidence>
<evidence type="ECO:0000256" key="1">
    <source>
        <dbReference type="ARBA" id="ARBA00004370"/>
    </source>
</evidence>
<gene>
    <name evidence="8" type="ORF">TASK_LOCUS4112</name>
</gene>
<evidence type="ECO:0000256" key="2">
    <source>
        <dbReference type="ARBA" id="ARBA00010131"/>
    </source>
</evidence>
<comment type="subcellular location">
    <subcellularLocation>
        <location evidence="1">Membrane</location>
    </subcellularLocation>
</comment>